<accession>A0A2A2JRP9</accession>
<dbReference type="GO" id="GO:0051959">
    <property type="term" value="F:dynein light intermediate chain binding"/>
    <property type="evidence" value="ECO:0007669"/>
    <property type="project" value="TreeGrafter"/>
</dbReference>
<dbReference type="GO" id="GO:0005737">
    <property type="term" value="C:cytoplasm"/>
    <property type="evidence" value="ECO:0007669"/>
    <property type="project" value="TreeGrafter"/>
</dbReference>
<feature type="region of interest" description="Disordered" evidence="2">
    <location>
        <begin position="419"/>
        <end position="457"/>
    </location>
</feature>
<evidence type="ECO:0000313" key="4">
    <source>
        <dbReference type="Proteomes" id="UP000218231"/>
    </source>
</evidence>
<name>A0A2A2JRP9_9BILA</name>
<feature type="region of interest" description="Disordered" evidence="2">
    <location>
        <begin position="129"/>
        <end position="174"/>
    </location>
</feature>
<feature type="region of interest" description="Disordered" evidence="2">
    <location>
        <begin position="1105"/>
        <end position="1184"/>
    </location>
</feature>
<dbReference type="STRING" id="2018661.A0A2A2JRP9"/>
<dbReference type="GO" id="GO:0030705">
    <property type="term" value="P:cytoskeleton-dependent intracellular transport"/>
    <property type="evidence" value="ECO:0007669"/>
    <property type="project" value="TreeGrafter"/>
</dbReference>
<dbReference type="InterPro" id="IPR036872">
    <property type="entry name" value="CH_dom_sf"/>
</dbReference>
<dbReference type="GO" id="GO:0005813">
    <property type="term" value="C:centrosome"/>
    <property type="evidence" value="ECO:0007669"/>
    <property type="project" value="TreeGrafter"/>
</dbReference>
<feature type="compositionally biased region" description="Low complexity" evidence="2">
    <location>
        <begin position="1112"/>
        <end position="1125"/>
    </location>
</feature>
<feature type="compositionally biased region" description="Polar residues" evidence="2">
    <location>
        <begin position="1134"/>
        <end position="1146"/>
    </location>
</feature>
<feature type="compositionally biased region" description="Basic and acidic residues" evidence="2">
    <location>
        <begin position="152"/>
        <end position="164"/>
    </location>
</feature>
<proteinExistence type="predicted"/>
<feature type="coiled-coil region" evidence="1">
    <location>
        <begin position="179"/>
        <end position="227"/>
    </location>
</feature>
<feature type="coiled-coil region" evidence="1">
    <location>
        <begin position="933"/>
        <end position="1090"/>
    </location>
</feature>
<feature type="coiled-coil region" evidence="1">
    <location>
        <begin position="826"/>
        <end position="902"/>
    </location>
</feature>
<dbReference type="EMBL" id="LIAE01010259">
    <property type="protein sequence ID" value="PAV64414.1"/>
    <property type="molecule type" value="Genomic_DNA"/>
</dbReference>
<evidence type="ECO:0000313" key="3">
    <source>
        <dbReference type="EMBL" id="PAV64414.1"/>
    </source>
</evidence>
<comment type="caution">
    <text evidence="3">The sequence shown here is derived from an EMBL/GenBank/DDBJ whole genome shotgun (WGS) entry which is preliminary data.</text>
</comment>
<evidence type="ECO:0000256" key="1">
    <source>
        <dbReference type="SAM" id="Coils"/>
    </source>
</evidence>
<feature type="compositionally biased region" description="Polar residues" evidence="2">
    <location>
        <begin position="129"/>
        <end position="148"/>
    </location>
</feature>
<feature type="region of interest" description="Disordered" evidence="2">
    <location>
        <begin position="1231"/>
        <end position="1325"/>
    </location>
</feature>
<sequence>MVFRIILLDKIRARRRLRIKDEEGALTAWNPSLETSQIDESGEEVNKFILLLLGCAIQGNKKKAFIERITKLDGPLQKGIADHIQRITDTSSVVLSLTDSCSERHQDVVWHLEKVMKERDTLQQTLMHVTTEQESDEGSSTTATSSVNGDAPPRRREVVYDQRRSPSPNSFDRHASVELAHTKAELRKLRNVVEEKDEEMNILRDELEAKEAEVLRLQDERHGLIKDARAAKDLRDELDYVQPKLEKVEKLEAEVSKLKLQLSEIDYYKGRSEQLNEDNLELEDSIRLLESQMEQVKMNVKNHHDVETRLDESQKTVRELQAEIGEKNAKIENFLLEQSKLETQLSNMATKMAEYERLMAKGEKTPRDSIGSLADQMNESDRSEITKLRSENRRLKAQLEGKNDASKDDSILLQSSEVEELRKSVEEKEKEIEEERKSLEREREKTDRASRQLKQLDKTVDSLSEELKESSKQIESLRTERDDAIRNLQEARRKFAQFQTEFGKKLEQETEFKIHEIDSELKEAKRRQAACEEERKEIENQLERVREEQRKLRIYIDEMKEEKIQMELQAAQLERSKKTMENERNMLRERCDKLEDELEEARMRLLNTDDAARRLEERERVMVEQKNRLGDVEAENRTIMQQLELESKKTQRLREDLVTEKAKIAELVGRLRSLCAAVALNGGKIDEDIEDDMKLINKIDDVIMAALNAARREADALRLQQHTQIAELADLKRDIEKLRRSESISLSESDDRVKELSQENVNIKEQVFLLQERVRELQIEVSTKNGEIMTARREIEELHRNSTTAAVSNTELARLQVLVRNSQVQEEHLKQDNLELRAQLDAAEKALVQARKDADSLTTLHQALLANHDRLQNLHNSLSQDFERLEADNREMKGKLRTQRANLVVTPAVSEQENLRGQLAQERTAKEKQLRAYADLHNEHGATKRELESLRKENDTLVRSCERMANEVRQLKLSDVTQRQTIKDLNATVDDLTRELNQKDLEIAKLQNKIEMLTQLNRTYDEESKNLTRQIEMLLAQNKELLNRALSDKDAYHQEQKEFQERLAALRRHKEKLEEKIMDQYRNMENKRSVERQKQPLVKRAAKALINRRRTTTSSQGGSTTEDSSNYSADEGSPTFNHNGKTSDYQNGHLDDFDHLHPTCSSSDDHERTSPKYETIMGQGHESRLSSTLRLRGDPIGGSVRLPNSQNRRPLFHSKTYDHIIISGVERRDQPSLLNSLPPRAPVRNSSVSASMRIRPPPPPYPASKIPNGSNGFPPQKPPAPLPYPGRNGTSNSPTISAINFTPKNTSTPINTPEKPKIYENGHRPVVGEGEERDFIREKDERIDKAMSFYENVHGTHNGQMNGQVNGNGTNGKPNEIWYEYGCV</sequence>
<dbReference type="Proteomes" id="UP000218231">
    <property type="component" value="Unassembled WGS sequence"/>
</dbReference>
<feature type="compositionally biased region" description="Polar residues" evidence="2">
    <location>
        <begin position="1288"/>
        <end position="1311"/>
    </location>
</feature>
<feature type="compositionally biased region" description="Basic and acidic residues" evidence="2">
    <location>
        <begin position="1314"/>
        <end position="1323"/>
    </location>
</feature>
<dbReference type="Gene3D" id="1.10.418.10">
    <property type="entry name" value="Calponin-like domain"/>
    <property type="match status" value="1"/>
</dbReference>
<dbReference type="PANTHER" id="PTHR18947">
    <property type="entry name" value="HOOK PROTEINS"/>
    <property type="match status" value="1"/>
</dbReference>
<reference evidence="3 4" key="1">
    <citation type="journal article" date="2017" name="Curr. Biol.">
        <title>Genome architecture and evolution of a unichromosomal asexual nematode.</title>
        <authorList>
            <person name="Fradin H."/>
            <person name="Zegar C."/>
            <person name="Gutwein M."/>
            <person name="Lucas J."/>
            <person name="Kovtun M."/>
            <person name="Corcoran D."/>
            <person name="Baugh L.R."/>
            <person name="Kiontke K."/>
            <person name="Gunsalus K."/>
            <person name="Fitch D.H."/>
            <person name="Piano F."/>
        </authorList>
    </citation>
    <scope>NUCLEOTIDE SEQUENCE [LARGE SCALE GENOMIC DNA]</scope>
    <source>
        <strain evidence="3">PF1309</strain>
    </source>
</reference>
<dbReference type="GO" id="GO:0008017">
    <property type="term" value="F:microtubule binding"/>
    <property type="evidence" value="ECO:0007669"/>
    <property type="project" value="TreeGrafter"/>
</dbReference>
<feature type="compositionally biased region" description="Basic and acidic residues" evidence="2">
    <location>
        <begin position="1149"/>
        <end position="1171"/>
    </location>
</feature>
<dbReference type="Gene3D" id="1.10.287.1490">
    <property type="match status" value="1"/>
</dbReference>
<gene>
    <name evidence="3" type="ORF">WR25_02957</name>
</gene>
<keyword evidence="1" id="KW-0175">Coiled coil</keyword>
<dbReference type="PANTHER" id="PTHR18947:SF28">
    <property type="entry name" value="GIRDIN, ISOFORM A"/>
    <property type="match status" value="1"/>
</dbReference>
<keyword evidence="4" id="KW-1185">Reference proteome</keyword>
<dbReference type="SUPFAM" id="SSF116907">
    <property type="entry name" value="Hook domain"/>
    <property type="match status" value="1"/>
</dbReference>
<feature type="compositionally biased region" description="Basic and acidic residues" evidence="2">
    <location>
        <begin position="379"/>
        <end position="392"/>
    </location>
</feature>
<organism evidence="3 4">
    <name type="scientific">Diploscapter pachys</name>
    <dbReference type="NCBI Taxonomy" id="2018661"/>
    <lineage>
        <taxon>Eukaryota</taxon>
        <taxon>Metazoa</taxon>
        <taxon>Ecdysozoa</taxon>
        <taxon>Nematoda</taxon>
        <taxon>Chromadorea</taxon>
        <taxon>Rhabditida</taxon>
        <taxon>Rhabditina</taxon>
        <taxon>Rhabditomorpha</taxon>
        <taxon>Rhabditoidea</taxon>
        <taxon>Rhabditidae</taxon>
        <taxon>Diploscapter</taxon>
    </lineage>
</organism>
<evidence type="ECO:0000256" key="2">
    <source>
        <dbReference type="SAM" id="MobiDB-lite"/>
    </source>
</evidence>
<dbReference type="GO" id="GO:0031122">
    <property type="term" value="P:cytoplasmic microtubule organization"/>
    <property type="evidence" value="ECO:0007669"/>
    <property type="project" value="TreeGrafter"/>
</dbReference>
<feature type="coiled-coil region" evidence="1">
    <location>
        <begin position="721"/>
        <end position="801"/>
    </location>
</feature>
<protein>
    <submittedName>
        <fullName evidence="3">Uncharacterized protein</fullName>
    </submittedName>
</protein>
<feature type="compositionally biased region" description="Pro residues" evidence="2">
    <location>
        <begin position="1275"/>
        <end position="1284"/>
    </location>
</feature>
<dbReference type="OrthoDB" id="10254988at2759"/>
<feature type="region of interest" description="Disordered" evidence="2">
    <location>
        <begin position="361"/>
        <end position="392"/>
    </location>
</feature>